<dbReference type="EC" id="2.1.1.77" evidence="7"/>
<evidence type="ECO:0000256" key="2">
    <source>
        <dbReference type="ARBA" id="ARBA00005369"/>
    </source>
</evidence>
<dbReference type="NCBIfam" id="TIGR00080">
    <property type="entry name" value="pimt"/>
    <property type="match status" value="1"/>
</dbReference>
<protein>
    <recommendedName>
        <fullName evidence="7">Protein-L-isoaspartate O-methyltransferase</fullName>
        <ecNumber evidence="7">2.1.1.77</ecNumber>
    </recommendedName>
    <alternativeName>
        <fullName evidence="7">L-isoaspartyl protein carboxyl methyltransferase</fullName>
    </alternativeName>
    <alternativeName>
        <fullName evidence="7">Protein L-isoaspartyl methyltransferase</fullName>
    </alternativeName>
    <alternativeName>
        <fullName evidence="7">Protein-beta-aspartate methyltransferase</fullName>
        <shortName evidence="7">PIMT</shortName>
    </alternativeName>
</protein>
<dbReference type="Pfam" id="PF01135">
    <property type="entry name" value="PCMT"/>
    <property type="match status" value="1"/>
</dbReference>
<keyword evidence="9" id="KW-1185">Reference proteome</keyword>
<comment type="catalytic activity">
    <reaction evidence="7">
        <text>[protein]-L-isoaspartate + S-adenosyl-L-methionine = [protein]-L-isoaspartate alpha-methyl ester + S-adenosyl-L-homocysteine</text>
        <dbReference type="Rhea" id="RHEA:12705"/>
        <dbReference type="Rhea" id="RHEA-COMP:12143"/>
        <dbReference type="Rhea" id="RHEA-COMP:12144"/>
        <dbReference type="ChEBI" id="CHEBI:57856"/>
        <dbReference type="ChEBI" id="CHEBI:59789"/>
        <dbReference type="ChEBI" id="CHEBI:90596"/>
        <dbReference type="ChEBI" id="CHEBI:90598"/>
        <dbReference type="EC" id="2.1.1.77"/>
    </reaction>
</comment>
<proteinExistence type="inferred from homology"/>
<gene>
    <name evidence="7" type="primary">pcm</name>
    <name evidence="8" type="ORF">SAMN05444515_11452</name>
</gene>
<keyword evidence="4 7" id="KW-0489">Methyltransferase</keyword>
<dbReference type="GO" id="GO:0032259">
    <property type="term" value="P:methylation"/>
    <property type="evidence" value="ECO:0007669"/>
    <property type="project" value="UniProtKB-KW"/>
</dbReference>
<accession>A0A1H7PKD5</accession>
<keyword evidence="6 7" id="KW-0949">S-adenosyl-L-methionine</keyword>
<evidence type="ECO:0000256" key="5">
    <source>
        <dbReference type="ARBA" id="ARBA00022679"/>
    </source>
</evidence>
<dbReference type="FunFam" id="3.40.50.150:FF:000010">
    <property type="entry name" value="Protein-L-isoaspartate O-methyltransferase"/>
    <property type="match status" value="1"/>
</dbReference>
<evidence type="ECO:0000313" key="8">
    <source>
        <dbReference type="EMBL" id="SEL36069.1"/>
    </source>
</evidence>
<keyword evidence="5 7" id="KW-0808">Transferase</keyword>
<comment type="similarity">
    <text evidence="2 7">Belongs to the methyltransferase superfamily. L-isoaspartyl/D-aspartyl protein methyltransferase family.</text>
</comment>
<evidence type="ECO:0000256" key="3">
    <source>
        <dbReference type="ARBA" id="ARBA00022490"/>
    </source>
</evidence>
<dbReference type="NCBIfam" id="NF001453">
    <property type="entry name" value="PRK00312.1"/>
    <property type="match status" value="1"/>
</dbReference>
<organism evidence="8 9">
    <name type="scientific">Ectothiorhodospira marina</name>
    <dbReference type="NCBI Taxonomy" id="1396821"/>
    <lineage>
        <taxon>Bacteria</taxon>
        <taxon>Pseudomonadati</taxon>
        <taxon>Pseudomonadota</taxon>
        <taxon>Gammaproteobacteria</taxon>
        <taxon>Chromatiales</taxon>
        <taxon>Ectothiorhodospiraceae</taxon>
        <taxon>Ectothiorhodospira</taxon>
    </lineage>
</organism>
<evidence type="ECO:0000256" key="6">
    <source>
        <dbReference type="ARBA" id="ARBA00022691"/>
    </source>
</evidence>
<dbReference type="SUPFAM" id="SSF53335">
    <property type="entry name" value="S-adenosyl-L-methionine-dependent methyltransferases"/>
    <property type="match status" value="1"/>
</dbReference>
<dbReference type="InterPro" id="IPR000682">
    <property type="entry name" value="PCMT"/>
</dbReference>
<dbReference type="PANTHER" id="PTHR11579:SF0">
    <property type="entry name" value="PROTEIN-L-ISOASPARTATE(D-ASPARTATE) O-METHYLTRANSFERASE"/>
    <property type="match status" value="1"/>
</dbReference>
<dbReference type="InterPro" id="IPR029063">
    <property type="entry name" value="SAM-dependent_MTases_sf"/>
</dbReference>
<dbReference type="GO" id="GO:0030091">
    <property type="term" value="P:protein repair"/>
    <property type="evidence" value="ECO:0007669"/>
    <property type="project" value="UniProtKB-UniRule"/>
</dbReference>
<sequence length="221" mass="24282">MNHDLTGIGMTSQRARDRLAGRLRELGIQDPRVLEVIRATPRHLFVDEALAHRAYENTALPIGFGQTISQPFIVARMTEALLAEATPHMVLEIGTGSGYQAAVLAQLVERVISLERIRPLQRQAREVLSLMRLQNISLRHVDGNHGWPENAPYDAILLTAAPRVIPETLLLQLNMGGQLLAPVGEESGAQTLVRITRTPEAYVKQDLGPVSFVPLLPGEVS</sequence>
<comment type="function">
    <text evidence="7">Catalyzes the methyl esterification of L-isoaspartyl residues in peptides and proteins that result from spontaneous decomposition of normal L-aspartyl and L-asparaginyl residues. It plays a role in the repair and/or degradation of damaged proteins.</text>
</comment>
<evidence type="ECO:0000256" key="7">
    <source>
        <dbReference type="HAMAP-Rule" id="MF_00090"/>
    </source>
</evidence>
<evidence type="ECO:0000256" key="1">
    <source>
        <dbReference type="ARBA" id="ARBA00004496"/>
    </source>
</evidence>
<dbReference type="Proteomes" id="UP000199256">
    <property type="component" value="Unassembled WGS sequence"/>
</dbReference>
<keyword evidence="3 7" id="KW-0963">Cytoplasm</keyword>
<dbReference type="GO" id="GO:0005737">
    <property type="term" value="C:cytoplasm"/>
    <property type="evidence" value="ECO:0007669"/>
    <property type="project" value="UniProtKB-SubCell"/>
</dbReference>
<evidence type="ECO:0000313" key="9">
    <source>
        <dbReference type="Proteomes" id="UP000199256"/>
    </source>
</evidence>
<dbReference type="AlphaFoldDB" id="A0A1H7PKD5"/>
<dbReference type="PANTHER" id="PTHR11579">
    <property type="entry name" value="PROTEIN-L-ISOASPARTATE O-METHYLTRANSFERASE"/>
    <property type="match status" value="1"/>
</dbReference>
<dbReference type="CDD" id="cd02440">
    <property type="entry name" value="AdoMet_MTases"/>
    <property type="match status" value="1"/>
</dbReference>
<dbReference type="GO" id="GO:0004719">
    <property type="term" value="F:protein-L-isoaspartate (D-aspartate) O-methyltransferase activity"/>
    <property type="evidence" value="ECO:0007669"/>
    <property type="project" value="UniProtKB-UniRule"/>
</dbReference>
<dbReference type="STRING" id="1396821.SAMN05444515_11452"/>
<comment type="subcellular location">
    <subcellularLocation>
        <location evidence="1 7">Cytoplasm</location>
    </subcellularLocation>
</comment>
<dbReference type="Gene3D" id="3.40.50.150">
    <property type="entry name" value="Vaccinia Virus protein VP39"/>
    <property type="match status" value="1"/>
</dbReference>
<dbReference type="HAMAP" id="MF_00090">
    <property type="entry name" value="PIMT"/>
    <property type="match status" value="1"/>
</dbReference>
<dbReference type="EMBL" id="FOAA01000014">
    <property type="protein sequence ID" value="SEL36069.1"/>
    <property type="molecule type" value="Genomic_DNA"/>
</dbReference>
<feature type="active site" evidence="7">
    <location>
        <position position="69"/>
    </location>
</feature>
<name>A0A1H7PKD5_9GAMM</name>
<reference evidence="9" key="1">
    <citation type="submission" date="2016-10" db="EMBL/GenBank/DDBJ databases">
        <authorList>
            <person name="Varghese N."/>
            <person name="Submissions S."/>
        </authorList>
    </citation>
    <scope>NUCLEOTIDE SEQUENCE [LARGE SCALE GENOMIC DNA]</scope>
    <source>
        <strain evidence="9">DSM 241</strain>
    </source>
</reference>
<evidence type="ECO:0000256" key="4">
    <source>
        <dbReference type="ARBA" id="ARBA00022603"/>
    </source>
</evidence>